<dbReference type="OrthoDB" id="10003767at2759"/>
<dbReference type="GO" id="GO:0016740">
    <property type="term" value="F:transferase activity"/>
    <property type="evidence" value="ECO:0007669"/>
    <property type="project" value="UniProtKB-KW"/>
</dbReference>
<evidence type="ECO:0000313" key="2">
    <source>
        <dbReference type="EMBL" id="ATY66216.1"/>
    </source>
</evidence>
<dbReference type="PANTHER" id="PTHR21310:SF37">
    <property type="entry name" value="AMINOGLYCOSIDE PHOSPHOTRANSFERASE DOMAIN-CONTAINING PROTEIN"/>
    <property type="match status" value="1"/>
</dbReference>
<dbReference type="InterPro" id="IPR011009">
    <property type="entry name" value="Kinase-like_dom_sf"/>
</dbReference>
<accession>A0A2H4SSX8</accession>
<evidence type="ECO:0000259" key="1">
    <source>
        <dbReference type="Pfam" id="PF01636"/>
    </source>
</evidence>
<sequence>MERARGFNDEIIGHAVHRARDRFVEQLRSREDEILTLAAKHCGHASARFFPSRAVGDYYARGSYNALFFVEFADGSRSVVRIPIRPTLAYCPRLKLQCEIATMQHVSETTAIPIPRILAYALESGTDPLSTFLVLEYIDGNVLSPAALGSLSADAKKTLYESLADVYVQLRRQEFPSIGRLKLGATGVAAHTATVDINMMLLEGLNPLSIQEFYHGESGILKSANQYTKMQLAIGFNAFVKSRSALDPELALERIYNHHRFSKHVQSWLDPKMDEGPFVLVHGDLQLSNLMLDDDARVIGVLDWEWSRIVPVQFLTPPLWLSGTDFVQLGHPDSWCLFHMKQLADFLRILKVQEDKMFQNSTLYDEWSGRTENAEPLVANALESWTDMELFAHNWLGKAVSPTDEVLRAFADEDPLRGLMADIKARDARKYQQELNNLNLSSENDESKNQTENNAGMAKIMGWMSQQQGIPAAARIGFTIAASMSIAAVWLRLRPSSSPSL</sequence>
<dbReference type="InterPro" id="IPR002575">
    <property type="entry name" value="Aminoglycoside_PTrfase"/>
</dbReference>
<dbReference type="Gene3D" id="3.90.1200.10">
    <property type="match status" value="1"/>
</dbReference>
<proteinExistence type="predicted"/>
<organism evidence="2 3">
    <name type="scientific">Cordyceps militaris</name>
    <name type="common">Caterpillar fungus</name>
    <name type="synonym">Clavaria militaris</name>
    <dbReference type="NCBI Taxonomy" id="73501"/>
    <lineage>
        <taxon>Eukaryota</taxon>
        <taxon>Fungi</taxon>
        <taxon>Dikarya</taxon>
        <taxon>Ascomycota</taxon>
        <taxon>Pezizomycotina</taxon>
        <taxon>Sordariomycetes</taxon>
        <taxon>Hypocreomycetidae</taxon>
        <taxon>Hypocreales</taxon>
        <taxon>Cordycipitaceae</taxon>
        <taxon>Cordyceps</taxon>
    </lineage>
</organism>
<name>A0A2H4SSX8_CORMI</name>
<reference evidence="2 3" key="1">
    <citation type="journal article" date="2017" name="BMC Genomics">
        <title>Chromosome level assembly and secondary metabolite potential of the parasitic fungus Cordyceps militaris.</title>
        <authorList>
            <person name="Kramer G.J."/>
            <person name="Nodwell J.R."/>
        </authorList>
    </citation>
    <scope>NUCLEOTIDE SEQUENCE [LARGE SCALE GENOMIC DNA]</scope>
    <source>
        <strain evidence="2 3">ATCC 34164</strain>
    </source>
</reference>
<keyword evidence="2" id="KW-0808">Transferase</keyword>
<gene>
    <name evidence="2" type="ORF">A9K55_001294</name>
</gene>
<dbReference type="Pfam" id="PF01636">
    <property type="entry name" value="APH"/>
    <property type="match status" value="1"/>
</dbReference>
<dbReference type="SUPFAM" id="SSF56112">
    <property type="entry name" value="Protein kinase-like (PK-like)"/>
    <property type="match status" value="1"/>
</dbReference>
<dbReference type="AlphaFoldDB" id="A0A2H4SSX8"/>
<dbReference type="VEuPathDB" id="FungiDB:CCM_08355"/>
<dbReference type="Proteomes" id="UP000323067">
    <property type="component" value="Chromosome iii"/>
</dbReference>
<protein>
    <submittedName>
        <fullName evidence="2">Phosphotransferase enzyme family</fullName>
    </submittedName>
</protein>
<dbReference type="EMBL" id="CP023326">
    <property type="protein sequence ID" value="ATY66216.1"/>
    <property type="molecule type" value="Genomic_DNA"/>
</dbReference>
<evidence type="ECO:0000313" key="3">
    <source>
        <dbReference type="Proteomes" id="UP000323067"/>
    </source>
</evidence>
<dbReference type="InterPro" id="IPR051678">
    <property type="entry name" value="AGP_Transferase"/>
</dbReference>
<dbReference type="VEuPathDB" id="FungiDB:A9K55_001294"/>
<dbReference type="PANTHER" id="PTHR21310">
    <property type="entry name" value="AMINOGLYCOSIDE PHOSPHOTRANSFERASE-RELATED-RELATED"/>
    <property type="match status" value="1"/>
</dbReference>
<feature type="domain" description="Aminoglycoside phosphotransferase" evidence="1">
    <location>
        <begin position="61"/>
        <end position="309"/>
    </location>
</feature>